<proteinExistence type="predicted"/>
<dbReference type="RefSeq" id="YP_009168438.1">
    <property type="nucleotide sequence ID" value="NC_027988.2"/>
</dbReference>
<sequence>MCKIKVGDLVTPSHIAKRQRWWRDNAFSYMLGGEFMVIKVEKGVSINENVVYFHDPILGARRWRESYLDVVSPFSLENE</sequence>
<protein>
    <submittedName>
        <fullName evidence="1">Uncharacterized protein</fullName>
    </submittedName>
</protein>
<reference evidence="1 2" key="1">
    <citation type="journal article" date="2015" name="Genome Announc.">
        <title>Complete Genome Sequence of Citrobacter Phage CVT22 Isolated from the Gut of the Formosan Subterranean Termite, Coptotermes formosanus Shiraki.</title>
        <authorList>
            <person name="Tikhe C.V."/>
            <person name="Martin T.M."/>
            <person name="Gissendanner C.R."/>
            <person name="Husseneder C."/>
        </authorList>
    </citation>
    <scope>NUCLEOTIDE SEQUENCE [LARGE SCALE GENOMIC DNA]</scope>
</reference>
<organism evidence="1 2">
    <name type="scientific">Citrobacter phage CVT22</name>
    <dbReference type="NCBI Taxonomy" id="1622234"/>
    <lineage>
        <taxon>Viruses</taxon>
        <taxon>Duplodnaviria</taxon>
        <taxon>Heunggongvirae</taxon>
        <taxon>Uroviricota</taxon>
        <taxon>Caudoviricetes</taxon>
        <taxon>Zobellviridae</taxon>
        <taxon>Citrovirus</taxon>
        <taxon>Citrovirus coptotermitis</taxon>
    </lineage>
</organism>
<dbReference type="Proteomes" id="UP000202282">
    <property type="component" value="Segment"/>
</dbReference>
<keyword evidence="2" id="KW-1185">Reference proteome</keyword>
<dbReference type="KEGG" id="vg:26040381"/>
<dbReference type="EMBL" id="KP774835">
    <property type="protein sequence ID" value="AJT60759.1"/>
    <property type="molecule type" value="Genomic_DNA"/>
</dbReference>
<dbReference type="GeneID" id="26040381"/>
<evidence type="ECO:0000313" key="2">
    <source>
        <dbReference type="Proteomes" id="UP000202282"/>
    </source>
</evidence>
<accession>A0A0R6AS86</accession>
<evidence type="ECO:0000313" key="1">
    <source>
        <dbReference type="EMBL" id="AJT60759.1"/>
    </source>
</evidence>
<name>A0A0R6AS86_9CAUD</name>